<evidence type="ECO:0000313" key="3">
    <source>
        <dbReference type="EMBL" id="OGG44494.1"/>
    </source>
</evidence>
<dbReference type="InterPro" id="IPR006680">
    <property type="entry name" value="Amidohydro-rel"/>
</dbReference>
<dbReference type="InterPro" id="IPR032466">
    <property type="entry name" value="Metal_Hydrolase"/>
</dbReference>
<dbReference type="AlphaFoldDB" id="A0A1F6C5Q1"/>
<name>A0A1F6C5Q1_HANXR</name>
<organism evidence="3 4">
    <name type="scientific">Handelsmanbacteria sp. (strain RIFCSPLOWO2_12_FULL_64_10)</name>
    <dbReference type="NCBI Taxonomy" id="1817868"/>
    <lineage>
        <taxon>Bacteria</taxon>
        <taxon>Candidatus Handelsmaniibacteriota</taxon>
    </lineage>
</organism>
<gene>
    <name evidence="3" type="ORF">A3F84_07065</name>
</gene>
<reference evidence="3 4" key="1">
    <citation type="journal article" date="2016" name="Nat. Commun.">
        <title>Thousands of microbial genomes shed light on interconnected biogeochemical processes in an aquifer system.</title>
        <authorList>
            <person name="Anantharaman K."/>
            <person name="Brown C.T."/>
            <person name="Hug L.A."/>
            <person name="Sharon I."/>
            <person name="Castelle C.J."/>
            <person name="Probst A.J."/>
            <person name="Thomas B.C."/>
            <person name="Singh A."/>
            <person name="Wilkins M.J."/>
            <person name="Karaoz U."/>
            <person name="Brodie E.L."/>
            <person name="Williams K.H."/>
            <person name="Hubbard S.S."/>
            <person name="Banfield J.F."/>
        </authorList>
    </citation>
    <scope>NUCLEOTIDE SEQUENCE [LARGE SCALE GENOMIC DNA]</scope>
    <source>
        <strain evidence="4">RIFCSPLOWO2_12_FULL_64_10</strain>
    </source>
</reference>
<evidence type="ECO:0000259" key="2">
    <source>
        <dbReference type="Pfam" id="PF04909"/>
    </source>
</evidence>
<evidence type="ECO:0000313" key="4">
    <source>
        <dbReference type="Proteomes" id="UP000178606"/>
    </source>
</evidence>
<dbReference type="Proteomes" id="UP000178606">
    <property type="component" value="Unassembled WGS sequence"/>
</dbReference>
<dbReference type="InterPro" id="IPR032465">
    <property type="entry name" value="ACMSD"/>
</dbReference>
<sequence length="303" mass="33685">MIIDAHNHVNYQGRDAAGVIAEMDASGIDLTWLLTWYLPPGQHAPGSARTFGPLNFRPDGAHAGATLDHILHACERYPGRFVAGYCPCPYEGDAARLFETAYHMHGVRVCGEWSYRLTLDDPRSLELFRAAGRLGAPVVLHMDVPYLPDTEGRPVYQPFWYGGDIDNLERALRACPETVFIGHSPGFWRYISGDAETAPESYPPGPITPGGRLHGLFEQYPNLYADLSAGSGLNALKRDLGHAREFVIRFADRLLFGRDDRGQALQEFLPTLDLPQEVAEKVYWKNALRLVPVEMPGVEAKRG</sequence>
<dbReference type="GO" id="GO:0005737">
    <property type="term" value="C:cytoplasm"/>
    <property type="evidence" value="ECO:0007669"/>
    <property type="project" value="TreeGrafter"/>
</dbReference>
<evidence type="ECO:0000256" key="1">
    <source>
        <dbReference type="ARBA" id="ARBA00023239"/>
    </source>
</evidence>
<dbReference type="GO" id="GO:0016831">
    <property type="term" value="F:carboxy-lyase activity"/>
    <property type="evidence" value="ECO:0007669"/>
    <property type="project" value="InterPro"/>
</dbReference>
<dbReference type="Gene3D" id="3.20.20.140">
    <property type="entry name" value="Metal-dependent hydrolases"/>
    <property type="match status" value="1"/>
</dbReference>
<feature type="domain" description="Amidohydrolase-related" evidence="2">
    <location>
        <begin position="3"/>
        <end position="292"/>
    </location>
</feature>
<protein>
    <recommendedName>
        <fullName evidence="2">Amidohydrolase-related domain-containing protein</fullName>
    </recommendedName>
</protein>
<dbReference type="SUPFAM" id="SSF51556">
    <property type="entry name" value="Metallo-dependent hydrolases"/>
    <property type="match status" value="1"/>
</dbReference>
<comment type="caution">
    <text evidence="3">The sequence shown here is derived from an EMBL/GenBank/DDBJ whole genome shotgun (WGS) entry which is preliminary data.</text>
</comment>
<keyword evidence="1" id="KW-0456">Lyase</keyword>
<accession>A0A1F6C5Q1</accession>
<dbReference type="PANTHER" id="PTHR21240:SF28">
    <property type="entry name" value="ISO-OROTATE DECARBOXYLASE (EUROFUNG)"/>
    <property type="match status" value="1"/>
</dbReference>
<dbReference type="EMBL" id="MFKF01000402">
    <property type="protein sequence ID" value="OGG44494.1"/>
    <property type="molecule type" value="Genomic_DNA"/>
</dbReference>
<dbReference type="GO" id="GO:0019748">
    <property type="term" value="P:secondary metabolic process"/>
    <property type="evidence" value="ECO:0007669"/>
    <property type="project" value="TreeGrafter"/>
</dbReference>
<dbReference type="GO" id="GO:0016787">
    <property type="term" value="F:hydrolase activity"/>
    <property type="evidence" value="ECO:0007669"/>
    <property type="project" value="InterPro"/>
</dbReference>
<proteinExistence type="predicted"/>
<dbReference type="Pfam" id="PF04909">
    <property type="entry name" value="Amidohydro_2"/>
    <property type="match status" value="1"/>
</dbReference>
<dbReference type="PANTHER" id="PTHR21240">
    <property type="entry name" value="2-AMINO-3-CARBOXYLMUCONATE-6-SEMIALDEHYDE DECARBOXYLASE"/>
    <property type="match status" value="1"/>
</dbReference>